<proteinExistence type="predicted"/>
<comment type="caution">
    <text evidence="1">The sequence shown here is derived from an EMBL/GenBank/DDBJ whole genome shotgun (WGS) entry which is preliminary data.</text>
</comment>
<feature type="non-terminal residue" evidence="1">
    <location>
        <position position="201"/>
    </location>
</feature>
<reference evidence="1" key="1">
    <citation type="submission" date="2021-06" db="EMBL/GenBank/DDBJ databases">
        <authorList>
            <person name="Kallberg Y."/>
            <person name="Tangrot J."/>
            <person name="Rosling A."/>
        </authorList>
    </citation>
    <scope>NUCLEOTIDE SEQUENCE</scope>
    <source>
        <strain evidence="1">MA461A</strain>
    </source>
</reference>
<name>A0ACA9MIS0_9GLOM</name>
<sequence>MSYLSRKQRGRYATNACTNCRRKHAKCSGEAICTNCESYRLTCIYVKTGKKRRSKAANKSANVFEDNSSEASNIEQEHSSTQFNIPIPFNLDNNYNKEFQPIQNGFFSKINTNMFDNSGKTPNIEQEHSSIQFNVPIPFYPNYNYNEEFQPIQNGFFSNINANDMMLNNNVLVNFFGNTFSLPNRLSTCSSSIASNLDYLS</sequence>
<accession>A0ACA9MIS0</accession>
<keyword evidence="2" id="KW-1185">Reference proteome</keyword>
<gene>
    <name evidence="1" type="ORF">RPERSI_LOCUS5459</name>
</gene>
<organism evidence="1 2">
    <name type="scientific">Racocetra persica</name>
    <dbReference type="NCBI Taxonomy" id="160502"/>
    <lineage>
        <taxon>Eukaryota</taxon>
        <taxon>Fungi</taxon>
        <taxon>Fungi incertae sedis</taxon>
        <taxon>Mucoromycota</taxon>
        <taxon>Glomeromycotina</taxon>
        <taxon>Glomeromycetes</taxon>
        <taxon>Diversisporales</taxon>
        <taxon>Gigasporaceae</taxon>
        <taxon>Racocetra</taxon>
    </lineage>
</organism>
<evidence type="ECO:0000313" key="2">
    <source>
        <dbReference type="Proteomes" id="UP000789920"/>
    </source>
</evidence>
<dbReference type="EMBL" id="CAJVQC010008168">
    <property type="protein sequence ID" value="CAG8589008.1"/>
    <property type="molecule type" value="Genomic_DNA"/>
</dbReference>
<evidence type="ECO:0000313" key="1">
    <source>
        <dbReference type="EMBL" id="CAG8589008.1"/>
    </source>
</evidence>
<dbReference type="Proteomes" id="UP000789920">
    <property type="component" value="Unassembled WGS sequence"/>
</dbReference>
<protein>
    <submittedName>
        <fullName evidence="1">27929_t:CDS:1</fullName>
    </submittedName>
</protein>